<dbReference type="EMBL" id="CP086716">
    <property type="protein sequence ID" value="WOO81540.1"/>
    <property type="molecule type" value="Genomic_DNA"/>
</dbReference>
<dbReference type="RefSeq" id="XP_062627572.1">
    <property type="nucleotide sequence ID" value="XM_062771588.1"/>
</dbReference>
<reference evidence="2" key="1">
    <citation type="submission" date="2023-10" db="EMBL/GenBank/DDBJ databases">
        <authorList>
            <person name="Noh H."/>
        </authorList>
    </citation>
    <scope>NUCLEOTIDE SEQUENCE</scope>
    <source>
        <strain evidence="2">DUCC4014</strain>
    </source>
</reference>
<sequence length="176" mass="18539">MPPAPTLQGDNGIVLSALHQSDLGSLHELYAANESSLNIPSPYTAADAKATLDSASSEGTYFWAIRSDNKLVGTVALRFTPGAITADLGGIVLASTHRGTGLATAAARLALAHAWDVGFDAVEWECLADNRHSVALAQRLGFGFYREGVSSSSLERYRGVPAVWGVLRRPSGSGER</sequence>
<dbReference type="AlphaFoldDB" id="A0AAF1BKX9"/>
<dbReference type="GeneID" id="87808292"/>
<dbReference type="SUPFAM" id="SSF55729">
    <property type="entry name" value="Acyl-CoA N-acyltransferases (Nat)"/>
    <property type="match status" value="1"/>
</dbReference>
<proteinExistence type="predicted"/>
<dbReference type="GO" id="GO:0008999">
    <property type="term" value="F:protein-N-terminal-alanine acetyltransferase activity"/>
    <property type="evidence" value="ECO:0007669"/>
    <property type="project" value="TreeGrafter"/>
</dbReference>
<dbReference type="PANTHER" id="PTHR43441">
    <property type="entry name" value="RIBOSOMAL-PROTEIN-SERINE ACETYLTRANSFERASE"/>
    <property type="match status" value="1"/>
</dbReference>
<dbReference type="InterPro" id="IPR051908">
    <property type="entry name" value="Ribosomal_N-acetyltransferase"/>
</dbReference>
<dbReference type="Gene3D" id="3.40.630.30">
    <property type="match status" value="1"/>
</dbReference>
<protein>
    <recommendedName>
        <fullName evidence="1">N-acetyltransferase domain-containing protein</fullName>
    </recommendedName>
</protein>
<dbReference type="Pfam" id="PF13302">
    <property type="entry name" value="Acetyltransf_3"/>
    <property type="match status" value="1"/>
</dbReference>
<dbReference type="InterPro" id="IPR016181">
    <property type="entry name" value="Acyl_CoA_acyltransferase"/>
</dbReference>
<evidence type="ECO:0000313" key="2">
    <source>
        <dbReference type="EMBL" id="WOO81540.1"/>
    </source>
</evidence>
<gene>
    <name evidence="2" type="ORF">LOC62_03G005061</name>
</gene>
<dbReference type="InterPro" id="IPR000182">
    <property type="entry name" value="GNAT_dom"/>
</dbReference>
<dbReference type="GO" id="GO:1990189">
    <property type="term" value="F:protein N-terminal-serine acetyltransferase activity"/>
    <property type="evidence" value="ECO:0007669"/>
    <property type="project" value="TreeGrafter"/>
</dbReference>
<evidence type="ECO:0000259" key="1">
    <source>
        <dbReference type="Pfam" id="PF13302"/>
    </source>
</evidence>
<name>A0AAF1BKX9_9TREE</name>
<dbReference type="Proteomes" id="UP000827549">
    <property type="component" value="Chromosome 3"/>
</dbReference>
<evidence type="ECO:0000313" key="3">
    <source>
        <dbReference type="Proteomes" id="UP000827549"/>
    </source>
</evidence>
<keyword evidence="3" id="KW-1185">Reference proteome</keyword>
<dbReference type="PANTHER" id="PTHR43441:SF2">
    <property type="entry name" value="FAMILY ACETYLTRANSFERASE, PUTATIVE (AFU_ORTHOLOGUE AFUA_7G00850)-RELATED"/>
    <property type="match status" value="1"/>
</dbReference>
<accession>A0AAF1BKX9</accession>
<organism evidence="2 3">
    <name type="scientific">Vanrija pseudolonga</name>
    <dbReference type="NCBI Taxonomy" id="143232"/>
    <lineage>
        <taxon>Eukaryota</taxon>
        <taxon>Fungi</taxon>
        <taxon>Dikarya</taxon>
        <taxon>Basidiomycota</taxon>
        <taxon>Agaricomycotina</taxon>
        <taxon>Tremellomycetes</taxon>
        <taxon>Trichosporonales</taxon>
        <taxon>Trichosporonaceae</taxon>
        <taxon>Vanrija</taxon>
    </lineage>
</organism>
<feature type="domain" description="N-acetyltransferase" evidence="1">
    <location>
        <begin position="14"/>
        <end position="142"/>
    </location>
</feature>